<reference evidence="1" key="1">
    <citation type="submission" date="2022-07" db="EMBL/GenBank/DDBJ databases">
        <authorList>
            <person name="Macas J."/>
            <person name="Novak P."/>
            <person name="Neumann P."/>
        </authorList>
    </citation>
    <scope>NUCLEOTIDE SEQUENCE</scope>
</reference>
<evidence type="ECO:0000313" key="2">
    <source>
        <dbReference type="Proteomes" id="UP001152523"/>
    </source>
</evidence>
<dbReference type="AlphaFoldDB" id="A0AAV0EWT6"/>
<comment type="caution">
    <text evidence="1">The sequence shown here is derived from an EMBL/GenBank/DDBJ whole genome shotgun (WGS) entry which is preliminary data.</text>
</comment>
<proteinExistence type="predicted"/>
<keyword evidence="2" id="KW-1185">Reference proteome</keyword>
<evidence type="ECO:0000313" key="1">
    <source>
        <dbReference type="EMBL" id="CAH9127707.1"/>
    </source>
</evidence>
<sequence length="360" mass="40064">MSRLAPLAEVPGAGEELRNNCSKKCRTWRQWLKTHLSSLHLFFPGRKSDHRMLLGVLGCPLSPLPFHPKLPLSHVSSSSEYIIQHFMAATGCRKLEGMVKNMYTTGKVFMAVVDELGSPGTTTNVSQKGCFVMWQMLPSKWLIELALGGHKIVAGSDGNVAWRHTPWLGAHAAKGGVRPLRRALQGLDPMAISAVFSKAEYMGEKHILGVDCFVLKLSSSRTDLVERSDNTAEMIKHVMLGYFSQRSGLLIYLEDSYLTRIQSPGSLATYWETAMCTRIEDYRPAEGVMVAHSGYSSVIITTFGDHLKPGPVTVRMQETYTIDDLAFNVPGLSVDSFIPPEELQRGCLDENVHWRCPLRQ</sequence>
<dbReference type="EMBL" id="CAMAPF010000948">
    <property type="protein sequence ID" value="CAH9127707.1"/>
    <property type="molecule type" value="Genomic_DNA"/>
</dbReference>
<dbReference type="InterPro" id="IPR006873">
    <property type="entry name" value="DUF620"/>
</dbReference>
<dbReference type="Pfam" id="PF04788">
    <property type="entry name" value="DUF620"/>
    <property type="match status" value="1"/>
</dbReference>
<protein>
    <submittedName>
        <fullName evidence="1">Uncharacterized protein</fullName>
    </submittedName>
</protein>
<gene>
    <name evidence="1" type="ORF">CEPIT_LOCUS28531</name>
</gene>
<dbReference type="PANTHER" id="PTHR31300">
    <property type="entry name" value="LIPASE"/>
    <property type="match status" value="1"/>
</dbReference>
<name>A0AAV0EWT6_9ASTE</name>
<dbReference type="PANTHER" id="PTHR31300:SF3">
    <property type="entry name" value="GB|AAD30234.1"/>
    <property type="match status" value="1"/>
</dbReference>
<organism evidence="1 2">
    <name type="scientific">Cuscuta epithymum</name>
    <dbReference type="NCBI Taxonomy" id="186058"/>
    <lineage>
        <taxon>Eukaryota</taxon>
        <taxon>Viridiplantae</taxon>
        <taxon>Streptophyta</taxon>
        <taxon>Embryophyta</taxon>
        <taxon>Tracheophyta</taxon>
        <taxon>Spermatophyta</taxon>
        <taxon>Magnoliopsida</taxon>
        <taxon>eudicotyledons</taxon>
        <taxon>Gunneridae</taxon>
        <taxon>Pentapetalae</taxon>
        <taxon>asterids</taxon>
        <taxon>lamiids</taxon>
        <taxon>Solanales</taxon>
        <taxon>Convolvulaceae</taxon>
        <taxon>Cuscuteae</taxon>
        <taxon>Cuscuta</taxon>
        <taxon>Cuscuta subgen. Cuscuta</taxon>
    </lineage>
</organism>
<accession>A0AAV0EWT6</accession>
<dbReference type="Proteomes" id="UP001152523">
    <property type="component" value="Unassembled WGS sequence"/>
</dbReference>